<evidence type="ECO:0000256" key="1">
    <source>
        <dbReference type="SAM" id="Phobius"/>
    </source>
</evidence>
<comment type="caution">
    <text evidence="2">The sequence shown here is derived from an EMBL/GenBank/DDBJ whole genome shotgun (WGS) entry which is preliminary data.</text>
</comment>
<keyword evidence="1" id="KW-0812">Transmembrane</keyword>
<name>A0A1F8EK06_9BACT</name>
<feature type="transmembrane region" description="Helical" evidence="1">
    <location>
        <begin position="7"/>
        <end position="27"/>
    </location>
</feature>
<organism evidence="2 3">
    <name type="scientific">Candidatus Yanofskybacteria bacterium RIFCSPHIGHO2_01_FULL_41_53</name>
    <dbReference type="NCBI Taxonomy" id="1802663"/>
    <lineage>
        <taxon>Bacteria</taxon>
        <taxon>Candidatus Yanofskyibacteriota</taxon>
    </lineage>
</organism>
<gene>
    <name evidence="2" type="ORF">A2650_05165</name>
</gene>
<protein>
    <submittedName>
        <fullName evidence="2">Uncharacterized protein</fullName>
    </submittedName>
</protein>
<dbReference type="Proteomes" id="UP000177117">
    <property type="component" value="Unassembled WGS sequence"/>
</dbReference>
<keyword evidence="1" id="KW-0472">Membrane</keyword>
<dbReference type="EMBL" id="MGJD01000009">
    <property type="protein sequence ID" value="OGN01172.1"/>
    <property type="molecule type" value="Genomic_DNA"/>
</dbReference>
<keyword evidence="1" id="KW-1133">Transmembrane helix</keyword>
<dbReference type="AlphaFoldDB" id="A0A1F8EK06"/>
<sequence length="274" mass="31018">MALAPRLLRRIIIAVVFLAVFFLFGYGTRQLTQPTPTCTDGAKNGEEEGIDCGLFACQNYCEPDLDPPKVVSTELIEAGDNDYDFVAEIVNPHKDFGASEVTYELTLSNGGGTTLTKREGIFYILPSQTKYLIITFITTEKNILRTEFKIKSAKWQKIESLEGMNLIVRNQQYKTSSDGRLNTLDATIFNDSDFEFESVDVGVVLRNSKKDIIAVNKSEIRTFLARSERHFRVTWPFSIGGEVVSIEIKPVTNLFENSNFIKRYGSEVEKFQKY</sequence>
<evidence type="ECO:0000313" key="2">
    <source>
        <dbReference type="EMBL" id="OGN01172.1"/>
    </source>
</evidence>
<accession>A0A1F8EK06</accession>
<proteinExistence type="predicted"/>
<evidence type="ECO:0000313" key="3">
    <source>
        <dbReference type="Proteomes" id="UP000177117"/>
    </source>
</evidence>
<reference evidence="2 3" key="1">
    <citation type="journal article" date="2016" name="Nat. Commun.">
        <title>Thousands of microbial genomes shed light on interconnected biogeochemical processes in an aquifer system.</title>
        <authorList>
            <person name="Anantharaman K."/>
            <person name="Brown C.T."/>
            <person name="Hug L.A."/>
            <person name="Sharon I."/>
            <person name="Castelle C.J."/>
            <person name="Probst A.J."/>
            <person name="Thomas B.C."/>
            <person name="Singh A."/>
            <person name="Wilkins M.J."/>
            <person name="Karaoz U."/>
            <person name="Brodie E.L."/>
            <person name="Williams K.H."/>
            <person name="Hubbard S.S."/>
            <person name="Banfield J.F."/>
        </authorList>
    </citation>
    <scope>NUCLEOTIDE SEQUENCE [LARGE SCALE GENOMIC DNA]</scope>
</reference>